<accession>A0A1H4BPU0</accession>
<gene>
    <name evidence="3" type="ORF">SAMN04487990_11575</name>
</gene>
<dbReference type="AlphaFoldDB" id="A0A1H4BPU0"/>
<dbReference type="Pfam" id="PF09697">
    <property type="entry name" value="Porph_ging"/>
    <property type="match status" value="1"/>
</dbReference>
<dbReference type="EMBL" id="FNQK01000015">
    <property type="protein sequence ID" value="SEA50128.1"/>
    <property type="molecule type" value="Genomic_DNA"/>
</dbReference>
<keyword evidence="4" id="KW-1185">Reference proteome</keyword>
<dbReference type="RefSeq" id="WP_092135436.1">
    <property type="nucleotide sequence ID" value="NZ_FNQK01000015.1"/>
</dbReference>
<name>A0A1H4BPU0_BIZPA</name>
<evidence type="ECO:0000313" key="3">
    <source>
        <dbReference type="EMBL" id="SEA50128.1"/>
    </source>
</evidence>
<proteinExistence type="predicted"/>
<dbReference type="Proteomes" id="UP000198846">
    <property type="component" value="Unassembled WGS sequence"/>
</dbReference>
<protein>
    <submittedName>
        <fullName evidence="3">GLPGLI family protein</fullName>
    </submittedName>
</protein>
<dbReference type="NCBIfam" id="TIGR01200">
    <property type="entry name" value="GLPGLI"/>
    <property type="match status" value="1"/>
</dbReference>
<dbReference type="InterPro" id="IPR005901">
    <property type="entry name" value="GLPGLI"/>
</dbReference>
<sequence>MNDLHKKIIKTAVVCFAIFASTLTMAQQDFQGVATYQSKTTIDLDKWGGDKMSPERKKMIMERMKSMFEKTFMLTFNRTESIYKEDEKLAAPGAGGGGFRGMMGSFTAGAQYKNVKEGQFLQDQEFFGKQFLINDELEKLEWKMTGETKQIGQYMCMKAVATKKVDDMDFSNMRRRDRNKDDDKKGKDSSAVAKADEPKDMMDEIEIPEEIEVVAWYTMQIPVNQGPGEFWGLPGLILEVSSGRTTVLCSKIVLNPDEKTEIKKPSKGKVVTKQEYADIVKQKVEEMREMYGGRNRGGFRH</sequence>
<keyword evidence="2" id="KW-0732">Signal</keyword>
<evidence type="ECO:0000313" key="4">
    <source>
        <dbReference type="Proteomes" id="UP000198846"/>
    </source>
</evidence>
<dbReference type="OrthoDB" id="1068986at2"/>
<feature type="signal peptide" evidence="2">
    <location>
        <begin position="1"/>
        <end position="26"/>
    </location>
</feature>
<feature type="region of interest" description="Disordered" evidence="1">
    <location>
        <begin position="169"/>
        <end position="201"/>
    </location>
</feature>
<reference evidence="4" key="1">
    <citation type="submission" date="2016-10" db="EMBL/GenBank/DDBJ databases">
        <authorList>
            <person name="Varghese N."/>
            <person name="Submissions S."/>
        </authorList>
    </citation>
    <scope>NUCLEOTIDE SEQUENCE [LARGE SCALE GENOMIC DNA]</scope>
    <source>
        <strain evidence="4">DSM 23842</strain>
    </source>
</reference>
<evidence type="ECO:0000256" key="1">
    <source>
        <dbReference type="SAM" id="MobiDB-lite"/>
    </source>
</evidence>
<dbReference type="STRING" id="283786.SAMN04487990_11575"/>
<evidence type="ECO:0000256" key="2">
    <source>
        <dbReference type="SAM" id="SignalP"/>
    </source>
</evidence>
<organism evidence="3 4">
    <name type="scientific">Bizionia paragorgiae</name>
    <dbReference type="NCBI Taxonomy" id="283786"/>
    <lineage>
        <taxon>Bacteria</taxon>
        <taxon>Pseudomonadati</taxon>
        <taxon>Bacteroidota</taxon>
        <taxon>Flavobacteriia</taxon>
        <taxon>Flavobacteriales</taxon>
        <taxon>Flavobacteriaceae</taxon>
        <taxon>Bizionia</taxon>
    </lineage>
</organism>
<feature type="chain" id="PRO_5011519045" evidence="2">
    <location>
        <begin position="27"/>
        <end position="301"/>
    </location>
</feature>